<evidence type="ECO:0000313" key="2">
    <source>
        <dbReference type="Proteomes" id="UP000512322"/>
    </source>
</evidence>
<proteinExistence type="predicted"/>
<dbReference type="Proteomes" id="UP000512322">
    <property type="component" value="Chromosome"/>
</dbReference>
<name>A0A7H9S4Q8_ECOLX</name>
<dbReference type="AlphaFoldDB" id="A0A7H9S4Q8"/>
<dbReference type="RefSeq" id="WP_096129154.1">
    <property type="nucleotide sequence ID" value="NZ_JAUAMV010000001.1"/>
</dbReference>
<reference evidence="1 2" key="1">
    <citation type="submission" date="2020-06" db="EMBL/GenBank/DDBJ databases">
        <title>REHAB project genomes.</title>
        <authorList>
            <person name="Shaw L.P."/>
        </authorList>
    </citation>
    <scope>NUCLEOTIDE SEQUENCE [LARGE SCALE GENOMIC DNA]</scope>
    <source>
        <strain evidence="1 2">RHB30-C10</strain>
    </source>
</reference>
<dbReference type="EMBL" id="CP057293">
    <property type="protein sequence ID" value="QMF67023.1"/>
    <property type="molecule type" value="Genomic_DNA"/>
</dbReference>
<organism evidence="1 2">
    <name type="scientific">Escherichia coli</name>
    <dbReference type="NCBI Taxonomy" id="562"/>
    <lineage>
        <taxon>Bacteria</taxon>
        <taxon>Pseudomonadati</taxon>
        <taxon>Pseudomonadota</taxon>
        <taxon>Gammaproteobacteria</taxon>
        <taxon>Enterobacterales</taxon>
        <taxon>Enterobacteriaceae</taxon>
        <taxon>Escherichia</taxon>
    </lineage>
</organism>
<accession>A0A7H9S4Q8</accession>
<sequence length="137" mass="15386">MNKQQRNNNVNNAQLLVQPEDKNLQAQLKYLDELKHDIIVFPDNICAIGLQVSPSQLANAYRQLISGQMRNTTDNEVPEDARKHFRDSLGTEGIAIKIHPVAVHISFYGTQSPEEAIQNIIKSPNKMTEIKRGVTAP</sequence>
<protein>
    <submittedName>
        <fullName evidence="1">Uncharacterized protein</fullName>
    </submittedName>
</protein>
<gene>
    <name evidence="1" type="ORF">HVY77_08380</name>
</gene>
<evidence type="ECO:0000313" key="1">
    <source>
        <dbReference type="EMBL" id="QMF67023.1"/>
    </source>
</evidence>